<evidence type="ECO:0000256" key="6">
    <source>
        <dbReference type="ARBA" id="ARBA00022844"/>
    </source>
</evidence>
<dbReference type="GO" id="GO:0016787">
    <property type="term" value="F:hydrolase activity"/>
    <property type="evidence" value="ECO:0007669"/>
    <property type="project" value="UniProtKB-KW"/>
</dbReference>
<comment type="subcellular location">
    <subcellularLocation>
        <location evidence="1">Virion</location>
    </subcellularLocation>
</comment>
<keyword evidence="8" id="KW-0804">Transcription</keyword>
<organism evidence="12 13">
    <name type="scientific">Parapoxvirus red deer/HL953</name>
    <dbReference type="NCBI Taxonomy" id="1579460"/>
    <lineage>
        <taxon>Viruses</taxon>
        <taxon>Varidnaviria</taxon>
        <taxon>Bamfordvirae</taxon>
        <taxon>Nucleocytoviricota</taxon>
        <taxon>Pokkesviricetes</taxon>
        <taxon>Chitovirales</taxon>
        <taxon>Poxviridae</taxon>
        <taxon>Chordopoxvirinae</taxon>
        <taxon>Parapoxvirus</taxon>
        <taxon>Parapoxvirus reddeerpox</taxon>
        <taxon>Red deerpox virus</taxon>
    </lineage>
</organism>
<dbReference type="RefSeq" id="YP_009112834.1">
    <property type="nucleotide sequence ID" value="NC_025963.1"/>
</dbReference>
<dbReference type="InterPro" id="IPR050742">
    <property type="entry name" value="Helicase_Restrict-Modif_Enz"/>
</dbReference>
<comment type="similarity">
    <text evidence="10">Belongs to the helicase family. Poxviruses subfamily.</text>
</comment>
<dbReference type="SUPFAM" id="SSF52540">
    <property type="entry name" value="P-loop containing nucleoside triphosphate hydrolases"/>
    <property type="match status" value="1"/>
</dbReference>
<keyword evidence="4 12" id="KW-0347">Helicase</keyword>
<protein>
    <submittedName>
        <fullName evidence="12">Putative DNA helicase</fullName>
    </submittedName>
</protein>
<dbReference type="KEGG" id="vg:22647493"/>
<evidence type="ECO:0000256" key="2">
    <source>
        <dbReference type="ARBA" id="ARBA00022741"/>
    </source>
</evidence>
<keyword evidence="13" id="KW-1185">Reference proteome</keyword>
<keyword evidence="2" id="KW-0547">Nucleotide-binding</keyword>
<feature type="domain" description="Helicase ATP-binding" evidence="11">
    <location>
        <begin position="104"/>
        <end position="260"/>
    </location>
</feature>
<name>A0A0A7MEU7_9POXV</name>
<dbReference type="Pfam" id="PF04851">
    <property type="entry name" value="ResIII"/>
    <property type="match status" value="1"/>
</dbReference>
<dbReference type="Gene3D" id="3.40.50.300">
    <property type="entry name" value="P-loop containing nucleotide triphosphate hydrolases"/>
    <property type="match status" value="2"/>
</dbReference>
<dbReference type="GO" id="GO:0004386">
    <property type="term" value="F:helicase activity"/>
    <property type="evidence" value="ECO:0007669"/>
    <property type="project" value="UniProtKB-KW"/>
</dbReference>
<evidence type="ECO:0000256" key="9">
    <source>
        <dbReference type="ARBA" id="ARBA00037581"/>
    </source>
</evidence>
<dbReference type="GO" id="GO:0003677">
    <property type="term" value="F:DNA binding"/>
    <property type="evidence" value="ECO:0007669"/>
    <property type="project" value="InterPro"/>
</dbReference>
<keyword evidence="7" id="KW-0426">Late protein</keyword>
<dbReference type="GO" id="GO:0044423">
    <property type="term" value="C:virion component"/>
    <property type="evidence" value="ECO:0007669"/>
    <property type="project" value="UniProtKB-KW"/>
</dbReference>
<evidence type="ECO:0000259" key="11">
    <source>
        <dbReference type="PROSITE" id="PS51192"/>
    </source>
</evidence>
<dbReference type="SMART" id="SM00487">
    <property type="entry name" value="DEXDc"/>
    <property type="match status" value="1"/>
</dbReference>
<keyword evidence="3" id="KW-0378">Hydrolase</keyword>
<dbReference type="PROSITE" id="PS51192">
    <property type="entry name" value="HELICASE_ATP_BIND_1"/>
    <property type="match status" value="1"/>
</dbReference>
<dbReference type="InterPro" id="IPR006935">
    <property type="entry name" value="Helicase/UvrB_N"/>
</dbReference>
<comment type="function">
    <text evidence="9">DNA helicase which seems to act as a postreplicative transcription termination factor. Involved in ATP-dependent release of nascent RNA. Forms a stable complex with single-stranded DNA, and to a lesser extent RNA.</text>
</comment>
<accession>A0A0A7MEU7</accession>
<keyword evidence="5" id="KW-0067">ATP-binding</keyword>
<dbReference type="PANTHER" id="PTHR47396">
    <property type="entry name" value="TYPE I RESTRICTION ENZYME ECOKI R PROTEIN"/>
    <property type="match status" value="1"/>
</dbReference>
<evidence type="ECO:0000313" key="13">
    <source>
        <dbReference type="Proteomes" id="UP000107385"/>
    </source>
</evidence>
<proteinExistence type="inferred from homology"/>
<evidence type="ECO:0000256" key="5">
    <source>
        <dbReference type="ARBA" id="ARBA00022840"/>
    </source>
</evidence>
<dbReference type="InterPro" id="IPR027417">
    <property type="entry name" value="P-loop_NTPase"/>
</dbReference>
<evidence type="ECO:0000256" key="3">
    <source>
        <dbReference type="ARBA" id="ARBA00022801"/>
    </source>
</evidence>
<reference evidence="12 13" key="1">
    <citation type="submission" date="2014-09" db="EMBL/GenBank/DDBJ databases">
        <title>Parapoxvirus (PPV) of red deer reveals sub-clinical infection and confirms a unique species.</title>
        <authorList>
            <person name="Friederichs S."/>
            <person name="Stefan K."/>
            <person name="Helmut B."/>
            <person name="Heike L."/>
            <person name="Mathias B."/>
        </authorList>
    </citation>
    <scope>NUCLEOTIDE SEQUENCE [LARGE SCALE GENOMIC DNA]</scope>
    <source>
        <strain evidence="12">HL953</strain>
    </source>
</reference>
<dbReference type="GO" id="GO:0005524">
    <property type="term" value="F:ATP binding"/>
    <property type="evidence" value="ECO:0007669"/>
    <property type="project" value="UniProtKB-KW"/>
</dbReference>
<evidence type="ECO:0000313" key="12">
    <source>
        <dbReference type="EMBL" id="AIZ77346.1"/>
    </source>
</evidence>
<evidence type="ECO:0000256" key="4">
    <source>
        <dbReference type="ARBA" id="ARBA00022806"/>
    </source>
</evidence>
<keyword evidence="6" id="KW-0946">Virion</keyword>
<dbReference type="OrthoDB" id="4131at10239"/>
<dbReference type="Proteomes" id="UP000107385">
    <property type="component" value="Segment"/>
</dbReference>
<evidence type="ECO:0000256" key="1">
    <source>
        <dbReference type="ARBA" id="ARBA00004328"/>
    </source>
</evidence>
<evidence type="ECO:0000256" key="8">
    <source>
        <dbReference type="ARBA" id="ARBA00023163"/>
    </source>
</evidence>
<dbReference type="PANTHER" id="PTHR47396:SF1">
    <property type="entry name" value="ATP-DEPENDENT HELICASE IRC3-RELATED"/>
    <property type="match status" value="1"/>
</dbReference>
<evidence type="ECO:0000256" key="10">
    <source>
        <dbReference type="ARBA" id="ARBA00038498"/>
    </source>
</evidence>
<sequence>MFGGVQVDDKLYAYLKNLVGPHRPLCLFRDNEEFAEVFPGSSFRFALPVGLFADLRVRTRGVAFPALRDAARMRGVNLGANTLPSLYPNQRIVVDEVLAARDELLAAGRAVYITLHLACGFGKTLTACHLIATHARRAVVCVPNRMLVPQWRAAVAELRVPFAVSYDGAAALLRSGELDRAMVAIVVSRHFANDEFCRAVSRQFDVLVLDESHTYNLMNNTAVARYLVKYPPPMCYFLTATPRRANRIYCNRVVNVSVVSRLSKVVRVVDAFFEPYTTTKIRAMARSLEGPQNKYHVFTEKILAEDVRRNALIADTVEAAFRAGTSRRVLVLTKLRGHMADLHAALAARLGADVVFLGDAKNKRTPELTRALREKDRFVLVSTVFFSGTGLDLPNLDSLAVAAAVLNRMVMEQMIGRVCRESHADARTLFVFPSSSVRAIADTVAAFAGRLVALATDALGFVRERAVSAGAPGSREERALYSALSGLDLAAG</sequence>
<evidence type="ECO:0000256" key="7">
    <source>
        <dbReference type="ARBA" id="ARBA00022921"/>
    </source>
</evidence>
<dbReference type="EMBL" id="KM502564">
    <property type="protein sequence ID" value="AIZ77346.1"/>
    <property type="molecule type" value="Genomic_DNA"/>
</dbReference>
<dbReference type="GeneID" id="22647493"/>
<dbReference type="InterPro" id="IPR014001">
    <property type="entry name" value="Helicase_ATP-bd"/>
</dbReference>